<organism evidence="1 2">
    <name type="scientific">Brevibacterium senegalense</name>
    <dbReference type="NCBI Taxonomy" id="1033736"/>
    <lineage>
        <taxon>Bacteria</taxon>
        <taxon>Bacillati</taxon>
        <taxon>Actinomycetota</taxon>
        <taxon>Actinomycetes</taxon>
        <taxon>Micrococcales</taxon>
        <taxon>Brevibacteriaceae</taxon>
        <taxon>Brevibacterium</taxon>
    </lineage>
</organism>
<evidence type="ECO:0000313" key="1">
    <source>
        <dbReference type="EMBL" id="HJG81067.1"/>
    </source>
</evidence>
<keyword evidence="1" id="KW-0067">ATP-binding</keyword>
<sequence>MSGPPGSGRTTLLADWATHRMNEGDHVLWLSAHRGLDSWQDFDRAVADLAGDQVEPGPRSALEQICASADGARVIVIVDDGDLLADEALRARLVDLCRALPMLHLVGSTGDLAPVPEDPRGTGLSFTLLTGRDLTATQDEAHELTRAWGLDRTDDQIADALQASGGWMGLMRELLEDDVPQYPRAVQRFRPLLSASPVEVALIAVLGAVARLGDVSAALLTHLEGAVPDVWREIGADALTPLALVVEDSGVLAPVENGDRGMVALVPALRESFAGDFAARHAEAARALHAAAAQYYEDTGVPADTARSAVHARRAEDWTRLTRLAARHGWWLGARHPEATVAAYGGLADDVVAERPVLLLTRELSHALHPSTIDPDPRSPMIQRVFARTVQSAGAGPTDPDERAFLAIAVVNALRQRG</sequence>
<reference evidence="1" key="2">
    <citation type="submission" date="2021-09" db="EMBL/GenBank/DDBJ databases">
        <authorList>
            <person name="Gilroy R."/>
        </authorList>
    </citation>
    <scope>NUCLEOTIDE SEQUENCE</scope>
    <source>
        <strain evidence="1">ChiGjej5B5-7349</strain>
    </source>
</reference>
<evidence type="ECO:0000313" key="2">
    <source>
        <dbReference type="Proteomes" id="UP000784435"/>
    </source>
</evidence>
<name>A0A921MF92_9MICO</name>
<reference evidence="1" key="1">
    <citation type="journal article" date="2021" name="PeerJ">
        <title>Extensive microbial diversity within the chicken gut microbiome revealed by metagenomics and culture.</title>
        <authorList>
            <person name="Gilroy R."/>
            <person name="Ravi A."/>
            <person name="Getino M."/>
            <person name="Pursley I."/>
            <person name="Horton D.L."/>
            <person name="Alikhan N.F."/>
            <person name="Baker D."/>
            <person name="Gharbi K."/>
            <person name="Hall N."/>
            <person name="Watson M."/>
            <person name="Adriaenssens E.M."/>
            <person name="Foster-Nyarko E."/>
            <person name="Jarju S."/>
            <person name="Secka A."/>
            <person name="Antonio M."/>
            <person name="Oren A."/>
            <person name="Chaudhuri R.R."/>
            <person name="La Ragione R."/>
            <person name="Hildebrand F."/>
            <person name="Pallen M.J."/>
        </authorList>
    </citation>
    <scope>NUCLEOTIDE SEQUENCE</scope>
    <source>
        <strain evidence="1">ChiGjej5B5-7349</strain>
    </source>
</reference>
<keyword evidence="1" id="KW-0547">Nucleotide-binding</keyword>
<accession>A0A921MF92</accession>
<dbReference type="InterPro" id="IPR027417">
    <property type="entry name" value="P-loop_NTPase"/>
</dbReference>
<dbReference type="SUPFAM" id="SSF52540">
    <property type="entry name" value="P-loop containing nucleoside triphosphate hydrolases"/>
    <property type="match status" value="1"/>
</dbReference>
<dbReference type="Proteomes" id="UP000784435">
    <property type="component" value="Unassembled WGS sequence"/>
</dbReference>
<dbReference type="AlphaFoldDB" id="A0A921MF92"/>
<dbReference type="EMBL" id="DYUK01000256">
    <property type="protein sequence ID" value="HJG81067.1"/>
    <property type="molecule type" value="Genomic_DNA"/>
</dbReference>
<comment type="caution">
    <text evidence="1">The sequence shown here is derived from an EMBL/GenBank/DDBJ whole genome shotgun (WGS) entry which is preliminary data.</text>
</comment>
<proteinExistence type="predicted"/>
<protein>
    <submittedName>
        <fullName evidence="1">ATP-binding protein</fullName>
    </submittedName>
</protein>
<feature type="non-terminal residue" evidence="1">
    <location>
        <position position="418"/>
    </location>
</feature>
<dbReference type="GO" id="GO:0005524">
    <property type="term" value="F:ATP binding"/>
    <property type="evidence" value="ECO:0007669"/>
    <property type="project" value="UniProtKB-KW"/>
</dbReference>
<gene>
    <name evidence="1" type="ORF">K8V08_11725</name>
</gene>